<protein>
    <recommendedName>
        <fullName evidence="8">Peptidase S8/S53 domain-containing protein</fullName>
    </recommendedName>
</protein>
<evidence type="ECO:0000256" key="2">
    <source>
        <dbReference type="ARBA" id="ARBA00022670"/>
    </source>
</evidence>
<keyword evidence="4 5" id="KW-0720">Serine protease</keyword>
<dbReference type="PROSITE" id="PS51892">
    <property type="entry name" value="SUBTILASE"/>
    <property type="match status" value="1"/>
</dbReference>
<dbReference type="PROSITE" id="PS00138">
    <property type="entry name" value="SUBTILASE_SER"/>
    <property type="match status" value="1"/>
</dbReference>
<accession>A0A1E8CKG9</accession>
<evidence type="ECO:0000256" key="4">
    <source>
        <dbReference type="ARBA" id="ARBA00022825"/>
    </source>
</evidence>
<comment type="caution">
    <text evidence="9">The sequence shown here is derived from an EMBL/GenBank/DDBJ whole genome shotgun (WGS) entry which is preliminary data.</text>
</comment>
<reference evidence="10" key="1">
    <citation type="submission" date="2016-07" db="EMBL/GenBank/DDBJ databases">
        <authorList>
            <person name="Florea S."/>
            <person name="Webb J.S."/>
            <person name="Jaromczyk J."/>
            <person name="Schardl C.L."/>
        </authorList>
    </citation>
    <scope>NUCLEOTIDE SEQUENCE [LARGE SCALE GENOMIC DNA]</scope>
    <source>
        <strain evidence="10">KCTC 42131</strain>
    </source>
</reference>
<name>A0A1E8CKG9_9GAMM</name>
<dbReference type="InterPro" id="IPR023828">
    <property type="entry name" value="Peptidase_S8_Ser-AS"/>
</dbReference>
<evidence type="ECO:0000256" key="5">
    <source>
        <dbReference type="PROSITE-ProRule" id="PRU01240"/>
    </source>
</evidence>
<dbReference type="Gene3D" id="3.40.50.200">
    <property type="entry name" value="Peptidase S8/S53 domain"/>
    <property type="match status" value="1"/>
</dbReference>
<feature type="compositionally biased region" description="Basic and acidic residues" evidence="7">
    <location>
        <begin position="43"/>
        <end position="52"/>
    </location>
</feature>
<gene>
    <name evidence="9" type="ORF">PHACT_07260</name>
</gene>
<dbReference type="PANTHER" id="PTHR43806">
    <property type="entry name" value="PEPTIDASE S8"/>
    <property type="match status" value="1"/>
</dbReference>
<keyword evidence="6" id="KW-0175">Coiled coil</keyword>
<evidence type="ECO:0000313" key="10">
    <source>
        <dbReference type="Proteomes" id="UP000175669"/>
    </source>
</evidence>
<dbReference type="Proteomes" id="UP000175669">
    <property type="component" value="Unassembled WGS sequence"/>
</dbReference>
<dbReference type="PRINTS" id="PR00723">
    <property type="entry name" value="SUBTILISIN"/>
</dbReference>
<feature type="region of interest" description="Disordered" evidence="7">
    <location>
        <begin position="320"/>
        <end position="343"/>
    </location>
</feature>
<evidence type="ECO:0000256" key="7">
    <source>
        <dbReference type="SAM" id="MobiDB-lite"/>
    </source>
</evidence>
<keyword evidence="3 5" id="KW-0378">Hydrolase</keyword>
<dbReference type="GO" id="GO:0004252">
    <property type="term" value="F:serine-type endopeptidase activity"/>
    <property type="evidence" value="ECO:0007669"/>
    <property type="project" value="UniProtKB-UniRule"/>
</dbReference>
<keyword evidence="10" id="KW-1185">Reference proteome</keyword>
<feature type="domain" description="Peptidase S8/S53" evidence="8">
    <location>
        <begin position="355"/>
        <end position="603"/>
    </location>
</feature>
<organism evidence="9 10">
    <name type="scientific">Pseudohongiella acticola</name>
    <dbReference type="NCBI Taxonomy" id="1524254"/>
    <lineage>
        <taxon>Bacteria</taxon>
        <taxon>Pseudomonadati</taxon>
        <taxon>Pseudomonadota</taxon>
        <taxon>Gammaproteobacteria</taxon>
        <taxon>Pseudomonadales</taxon>
        <taxon>Pseudohongiellaceae</taxon>
        <taxon>Pseudohongiella</taxon>
    </lineage>
</organism>
<evidence type="ECO:0000256" key="1">
    <source>
        <dbReference type="ARBA" id="ARBA00011073"/>
    </source>
</evidence>
<evidence type="ECO:0000256" key="3">
    <source>
        <dbReference type="ARBA" id="ARBA00022801"/>
    </source>
</evidence>
<dbReference type="CDD" id="cd05561">
    <property type="entry name" value="Peptidases_S8_4"/>
    <property type="match status" value="1"/>
</dbReference>
<dbReference type="EMBL" id="MASR01000001">
    <property type="protein sequence ID" value="OFE12961.1"/>
    <property type="molecule type" value="Genomic_DNA"/>
</dbReference>
<proteinExistence type="inferred from homology"/>
<evidence type="ECO:0000259" key="8">
    <source>
        <dbReference type="Pfam" id="PF00082"/>
    </source>
</evidence>
<dbReference type="InterPro" id="IPR050131">
    <property type="entry name" value="Peptidase_S8_subtilisin-like"/>
</dbReference>
<feature type="compositionally biased region" description="Low complexity" evidence="7">
    <location>
        <begin position="74"/>
        <end position="90"/>
    </location>
</feature>
<dbReference type="InterPro" id="IPR000209">
    <property type="entry name" value="Peptidase_S8/S53_dom"/>
</dbReference>
<dbReference type="AlphaFoldDB" id="A0A1E8CKG9"/>
<sequence>MLLLSMATKAQLVPDAVQDVVDRQTEQAQQQAADRALEQARERVQQQAEDRVQTQTTEQVLERTAERAQEQATDRAQQQAAERTQQQTAERTQEQAIDRVQSQTIDRVQGQAQAAQDQLQEQVQDQVLDRVQGGQTSRVQEQLLERTEQQLERTSQQLERAGQQLERTQQELESVTGRASDVATGRLLPAVTQSGAEIAQQATQLVRERIPGPSPMASLPDRLPIIGADGSEMFVEVAIAPDIRALEREWVMMLSEAQRDQLIDEAPELMRYLTQTSDLDALDSVVLRFRVPPDLDTNDQLLALVPETMRELIDRNHVYSAQSVQPPDNTHADDGVDDNADRLSTPMRAVCEDPVSVGVIDSMINTDHAAFSRPSDAASVFVSRQFLQDKVDMSSGHGTAVAGVLVGDGRAHGGDLAPLLPGATIYNASVVYSQDVYHQGATVVHLLEAINWMLGQEQVRVINMSLAGPANRLLEQVIMAAQAQNRIVVAAAGNAGPHAALLYPAAYSGVVTGTAVADDRSAYRWAAQGDHVDFAALGVSVPTARGDGSFGRESGTSMAAPVVSAFFACELASGSSPEQARRRLMATAMDLGTTGHDPVFGHGLLHP</sequence>
<dbReference type="PROSITE" id="PS00137">
    <property type="entry name" value="SUBTILASE_HIS"/>
    <property type="match status" value="1"/>
</dbReference>
<feature type="coiled-coil region" evidence="6">
    <location>
        <begin position="105"/>
        <end position="178"/>
    </location>
</feature>
<dbReference type="Pfam" id="PF00082">
    <property type="entry name" value="Peptidase_S8"/>
    <property type="match status" value="1"/>
</dbReference>
<feature type="active site" description="Charge relay system" evidence="5">
    <location>
        <position position="397"/>
    </location>
</feature>
<feature type="region of interest" description="Disordered" evidence="7">
    <location>
        <begin position="43"/>
        <end position="96"/>
    </location>
</feature>
<comment type="similarity">
    <text evidence="1 5">Belongs to the peptidase S8 family.</text>
</comment>
<evidence type="ECO:0000313" key="9">
    <source>
        <dbReference type="EMBL" id="OFE12961.1"/>
    </source>
</evidence>
<dbReference type="SUPFAM" id="SSF52743">
    <property type="entry name" value="Subtilisin-like"/>
    <property type="match status" value="1"/>
</dbReference>
<feature type="compositionally biased region" description="Basic and acidic residues" evidence="7">
    <location>
        <begin position="60"/>
        <end position="73"/>
    </location>
</feature>
<dbReference type="STRING" id="1524254.PHACT_07260"/>
<dbReference type="InterPro" id="IPR022398">
    <property type="entry name" value="Peptidase_S8_His-AS"/>
</dbReference>
<keyword evidence="2 5" id="KW-0645">Protease</keyword>
<evidence type="ECO:0000256" key="6">
    <source>
        <dbReference type="SAM" id="Coils"/>
    </source>
</evidence>
<dbReference type="PANTHER" id="PTHR43806:SF11">
    <property type="entry name" value="CEREVISIN-RELATED"/>
    <property type="match status" value="1"/>
</dbReference>
<dbReference type="InterPro" id="IPR015500">
    <property type="entry name" value="Peptidase_S8_subtilisin-rel"/>
</dbReference>
<feature type="active site" description="Charge relay system" evidence="5">
    <location>
        <position position="361"/>
    </location>
</feature>
<dbReference type="GO" id="GO:0006508">
    <property type="term" value="P:proteolysis"/>
    <property type="evidence" value="ECO:0007669"/>
    <property type="project" value="UniProtKB-KW"/>
</dbReference>
<dbReference type="InterPro" id="IPR036852">
    <property type="entry name" value="Peptidase_S8/S53_dom_sf"/>
</dbReference>
<feature type="active site" description="Charge relay system" evidence="5">
    <location>
        <position position="557"/>
    </location>
</feature>